<dbReference type="AlphaFoldDB" id="A0A284VPC1"/>
<accession>A0A284VPC1</accession>
<dbReference type="PANTHER" id="PTHR39640">
    <property type="entry name" value="VNG6129C"/>
    <property type="match status" value="1"/>
</dbReference>
<organism evidence="1 2">
    <name type="scientific">Candidatus Methanoperedens nitratireducens</name>
    <dbReference type="NCBI Taxonomy" id="1392998"/>
    <lineage>
        <taxon>Archaea</taxon>
        <taxon>Methanobacteriati</taxon>
        <taxon>Methanobacteriota</taxon>
        <taxon>Stenosarchaea group</taxon>
        <taxon>Methanomicrobia</taxon>
        <taxon>Methanosarcinales</taxon>
        <taxon>ANME-2 cluster</taxon>
        <taxon>Candidatus Methanoperedentaceae</taxon>
        <taxon>Candidatus Methanoperedens</taxon>
    </lineage>
</organism>
<dbReference type="EMBL" id="FZMP01000145">
    <property type="protein sequence ID" value="SNQ61068.1"/>
    <property type="molecule type" value="Genomic_DNA"/>
</dbReference>
<sequence>MEIQIEGNYQDIFWKIKRLGLMYLIQDGKIIIDGPVSIFKMTEKYGTALAKLLPTIMKCSKWNLKASIMKKNNAGKKDL</sequence>
<gene>
    <name evidence="1" type="ORF">MNV_2290009</name>
</gene>
<keyword evidence="2" id="KW-1185">Reference proteome</keyword>
<protein>
    <submittedName>
        <fullName evidence="1">Uncharacterized protein</fullName>
    </submittedName>
</protein>
<name>A0A284VPC1_9EURY</name>
<reference evidence="2" key="1">
    <citation type="submission" date="2017-06" db="EMBL/GenBank/DDBJ databases">
        <authorList>
            <person name="Cremers G."/>
        </authorList>
    </citation>
    <scope>NUCLEOTIDE SEQUENCE [LARGE SCALE GENOMIC DNA]</scope>
</reference>
<dbReference type="Proteomes" id="UP000218615">
    <property type="component" value="Unassembled WGS sequence"/>
</dbReference>
<dbReference type="OrthoDB" id="57367at2157"/>
<evidence type="ECO:0000313" key="2">
    <source>
        <dbReference type="Proteomes" id="UP000218615"/>
    </source>
</evidence>
<dbReference type="InterPro" id="IPR008508">
    <property type="entry name" value="Bax1"/>
</dbReference>
<dbReference type="PANTHER" id="PTHR39640:SF1">
    <property type="entry name" value="DUF790 FAMILY PROTEIN"/>
    <property type="match status" value="1"/>
</dbReference>
<proteinExistence type="predicted"/>
<dbReference type="Pfam" id="PF05626">
    <property type="entry name" value="DUF790"/>
    <property type="match status" value="1"/>
</dbReference>
<evidence type="ECO:0000313" key="1">
    <source>
        <dbReference type="EMBL" id="SNQ61068.1"/>
    </source>
</evidence>